<accession>A0A9P4YA67</accession>
<reference evidence="2" key="1">
    <citation type="journal article" date="2020" name="Phytopathology">
        <title>Genome sequence of the chestnut blight fungus Cryphonectria parasitica EP155: A fundamental resource for an archetypical invasive plant pathogen.</title>
        <authorList>
            <person name="Crouch J.A."/>
            <person name="Dawe A."/>
            <person name="Aerts A."/>
            <person name="Barry K."/>
            <person name="Churchill A.C.L."/>
            <person name="Grimwood J."/>
            <person name="Hillman B."/>
            <person name="Milgroom M.G."/>
            <person name="Pangilinan J."/>
            <person name="Smith M."/>
            <person name="Salamov A."/>
            <person name="Schmutz J."/>
            <person name="Yadav J."/>
            <person name="Grigoriev I.V."/>
            <person name="Nuss D."/>
        </authorList>
    </citation>
    <scope>NUCLEOTIDE SEQUENCE</scope>
    <source>
        <strain evidence="2">EP155</strain>
    </source>
</reference>
<sequence>MTTACLAPLPCVMVTVVPPFLGHAHFSSRHCGSEAPLVALEVEEACTESSCCRYGFIRKLIVHLGIQVSQQAPKDLAISDPEMTCVGPDHLLPQTSDNIEQGGDSLELEA</sequence>
<dbReference type="EMBL" id="MU032345">
    <property type="protein sequence ID" value="KAF3769244.1"/>
    <property type="molecule type" value="Genomic_DNA"/>
</dbReference>
<organism evidence="2 3">
    <name type="scientific">Cryphonectria parasitica (strain ATCC 38755 / EP155)</name>
    <dbReference type="NCBI Taxonomy" id="660469"/>
    <lineage>
        <taxon>Eukaryota</taxon>
        <taxon>Fungi</taxon>
        <taxon>Dikarya</taxon>
        <taxon>Ascomycota</taxon>
        <taxon>Pezizomycotina</taxon>
        <taxon>Sordariomycetes</taxon>
        <taxon>Sordariomycetidae</taxon>
        <taxon>Diaporthales</taxon>
        <taxon>Cryphonectriaceae</taxon>
        <taxon>Cryphonectria-Endothia species complex</taxon>
        <taxon>Cryphonectria</taxon>
    </lineage>
</organism>
<name>A0A9P4YA67_CRYP1</name>
<dbReference type="RefSeq" id="XP_040780205.1">
    <property type="nucleotide sequence ID" value="XM_040920237.1"/>
</dbReference>
<comment type="caution">
    <text evidence="2">The sequence shown here is derived from an EMBL/GenBank/DDBJ whole genome shotgun (WGS) entry which is preliminary data.</text>
</comment>
<dbReference type="Proteomes" id="UP000803844">
    <property type="component" value="Unassembled WGS sequence"/>
</dbReference>
<evidence type="ECO:0000256" key="1">
    <source>
        <dbReference type="SAM" id="MobiDB-lite"/>
    </source>
</evidence>
<proteinExistence type="predicted"/>
<gene>
    <name evidence="2" type="ORF">M406DRAFT_327635</name>
</gene>
<evidence type="ECO:0000313" key="2">
    <source>
        <dbReference type="EMBL" id="KAF3769244.1"/>
    </source>
</evidence>
<dbReference type="GeneID" id="63837366"/>
<evidence type="ECO:0000313" key="3">
    <source>
        <dbReference type="Proteomes" id="UP000803844"/>
    </source>
</evidence>
<dbReference type="AlphaFoldDB" id="A0A9P4YA67"/>
<feature type="region of interest" description="Disordered" evidence="1">
    <location>
        <begin position="89"/>
        <end position="110"/>
    </location>
</feature>
<keyword evidence="3" id="KW-1185">Reference proteome</keyword>
<protein>
    <submittedName>
        <fullName evidence="2">Uncharacterized protein</fullName>
    </submittedName>
</protein>